<protein>
    <recommendedName>
        <fullName evidence="3">Nephrocystin 3-like N-terminal domain-containing protein</fullName>
    </recommendedName>
</protein>
<dbReference type="EMBL" id="CABFOC020000003">
    <property type="protein sequence ID" value="CAH0043824.1"/>
    <property type="molecule type" value="Genomic_DNA"/>
</dbReference>
<dbReference type="SUPFAM" id="SSF53474">
    <property type="entry name" value="alpha/beta-Hydrolases"/>
    <property type="match status" value="1"/>
</dbReference>
<keyword evidence="5" id="KW-1185">Reference proteome</keyword>
<evidence type="ECO:0000313" key="5">
    <source>
        <dbReference type="Proteomes" id="UP000775872"/>
    </source>
</evidence>
<feature type="compositionally biased region" description="Low complexity" evidence="2">
    <location>
        <begin position="49"/>
        <end position="62"/>
    </location>
</feature>
<dbReference type="Proteomes" id="UP000775872">
    <property type="component" value="Unassembled WGS sequence"/>
</dbReference>
<dbReference type="PANTHER" id="PTHR10039:SF5">
    <property type="entry name" value="NACHT DOMAIN-CONTAINING PROTEIN"/>
    <property type="match status" value="1"/>
</dbReference>
<proteinExistence type="predicted"/>
<dbReference type="AlphaFoldDB" id="A0A9N9W3Q7"/>
<gene>
    <name evidence="4" type="ORF">CSOL1703_00009691</name>
</gene>
<feature type="region of interest" description="Disordered" evidence="2">
    <location>
        <begin position="42"/>
        <end position="62"/>
    </location>
</feature>
<dbReference type="InterPro" id="IPR029058">
    <property type="entry name" value="AB_hydrolase_fold"/>
</dbReference>
<feature type="domain" description="Nephrocystin 3-like N-terminal" evidence="3">
    <location>
        <begin position="399"/>
        <end position="578"/>
    </location>
</feature>
<name>A0A9N9W3Q7_9HYPO</name>
<evidence type="ECO:0000256" key="2">
    <source>
        <dbReference type="SAM" id="MobiDB-lite"/>
    </source>
</evidence>
<sequence>MRYHIAATGISVVYEPEHGPPVADIVLVHGLHGHPYRSWTGAEPRVPDSESSSLLLPEASLDSNDRGREALQRMFSGLSTSCSKRSSSAPLRSGGYPSLERVPETIDGSPASVFWPADLLPRECRDSRVLMFGYGSEITKYTAGQRDRNTLLSHSRALLCSLARERCIDRPLIFVAHSLGGIVVKEMLARSSESLEKDLNNVVESTASVIFLGTPHRGSPELASLGEFTLDALGLKTGYLERARETFSKLWYKHDFRVKTFQEGLDLAGIRIGTPGNKVVPDVSSLIGDPRERAETLQANHEEMCRFTGSNDPSYRKVVGEIRSVYASLKHLNTQNVHRRGRIQRNGSRPLGYGTGLKLEPCRGDRADKNTDDERSCLQSLCYPNMYTHRQNIEYPSEGSCSWLFKHKTYQDWFHNENRHGHEGLLWLKGNPGTGKSVLIKEAFRRSIVAQTHLNHSTAAFFFNAKGGEMEHSPQGLFRSLLHQLAQGNRDLLLDFAKLWRNKVRHMEDAAASTVRWTEHELRFFFQNNTARRQSQRRVIIFIDALDECDQEKVRLQAYFWRQLTHSNPHLSVCLSSRHFPSFAVINCPEITVESHNALDISAYIEHRFKLGGLARPRNRKLLRKAIMDKSNGVFLWVILVVDEILTSWDDGKNIHYLLEQVNAVPRALQAFYSRMFGSLSPAETQVTLRLFQWATLATKPLCLDEWRHILAITRIPSPQSLPEWRRSDYFTCDVEQLESRIKSISKGLLEVTKAGSNAFDTVSMHARAGSLDLEQEETRTVQVKHESVRQFFLYGDGFMNLDPSVGPSSVGNGHLSIMSSCLDYLEMSELDALVDGHKPSGQNEARKREDMLLATDSDTGDSSSSWPSTQPDTPYSLLALDMSQSLKLQSREHLSAQPEAHPTEDPLRGFQVEDAEHRPIYLSANEQPVETFSISADKWIAITQCSSEQASIDGSTELSDAQSSVPLASGRVKDCPALVSYATQEFFNHARLAESDLADPSALIKRLVSDGAWSRWAALRDDIPTETSLSMFVRDIRLHSWIQEARELESHELEKRLGRHRAAEPWQEAKAAFVKILKVVYDKQWFSLHSQ</sequence>
<evidence type="ECO:0000313" key="4">
    <source>
        <dbReference type="EMBL" id="CAH0043824.1"/>
    </source>
</evidence>
<dbReference type="PANTHER" id="PTHR10039">
    <property type="entry name" value="AMELOGENIN"/>
    <property type="match status" value="1"/>
</dbReference>
<dbReference type="SUPFAM" id="SSF52540">
    <property type="entry name" value="P-loop containing nucleoside triphosphate hydrolases"/>
    <property type="match status" value="1"/>
</dbReference>
<feature type="region of interest" description="Disordered" evidence="2">
    <location>
        <begin position="856"/>
        <end position="875"/>
    </location>
</feature>
<comment type="caution">
    <text evidence="4">The sequence shown here is derived from an EMBL/GenBank/DDBJ whole genome shotgun (WGS) entry which is preliminary data.</text>
</comment>
<evidence type="ECO:0000259" key="3">
    <source>
        <dbReference type="Pfam" id="PF24883"/>
    </source>
</evidence>
<dbReference type="Pfam" id="PF24883">
    <property type="entry name" value="NPHP3_N"/>
    <property type="match status" value="1"/>
</dbReference>
<reference evidence="4" key="1">
    <citation type="submission" date="2021-10" db="EMBL/GenBank/DDBJ databases">
        <authorList>
            <person name="Piombo E."/>
        </authorList>
    </citation>
    <scope>NUCLEOTIDE SEQUENCE</scope>
</reference>
<keyword evidence="1" id="KW-0677">Repeat</keyword>
<evidence type="ECO:0000256" key="1">
    <source>
        <dbReference type="ARBA" id="ARBA00022737"/>
    </source>
</evidence>
<dbReference type="OrthoDB" id="7464126at2759"/>
<accession>A0A9N9W3Q7</accession>
<dbReference type="InterPro" id="IPR027417">
    <property type="entry name" value="P-loop_NTPase"/>
</dbReference>
<dbReference type="Gene3D" id="3.40.50.300">
    <property type="entry name" value="P-loop containing nucleotide triphosphate hydrolases"/>
    <property type="match status" value="1"/>
</dbReference>
<organism evidence="4 5">
    <name type="scientific">Clonostachys solani</name>
    <dbReference type="NCBI Taxonomy" id="160281"/>
    <lineage>
        <taxon>Eukaryota</taxon>
        <taxon>Fungi</taxon>
        <taxon>Dikarya</taxon>
        <taxon>Ascomycota</taxon>
        <taxon>Pezizomycotina</taxon>
        <taxon>Sordariomycetes</taxon>
        <taxon>Hypocreomycetidae</taxon>
        <taxon>Hypocreales</taxon>
        <taxon>Bionectriaceae</taxon>
        <taxon>Clonostachys</taxon>
    </lineage>
</organism>
<dbReference type="InterPro" id="IPR056884">
    <property type="entry name" value="NPHP3-like_N"/>
</dbReference>
<dbReference type="Gene3D" id="3.40.50.1820">
    <property type="entry name" value="alpha/beta hydrolase"/>
    <property type="match status" value="1"/>
</dbReference>